<evidence type="ECO:0000259" key="8">
    <source>
        <dbReference type="PROSITE" id="PS50003"/>
    </source>
</evidence>
<dbReference type="SUPFAM" id="SSF50729">
    <property type="entry name" value="PH domain-like"/>
    <property type="match status" value="1"/>
</dbReference>
<proteinExistence type="predicted"/>
<evidence type="ECO:0000256" key="1">
    <source>
        <dbReference type="ARBA" id="ARBA00022468"/>
    </source>
</evidence>
<keyword evidence="5" id="KW-0862">Zinc</keyword>
<keyword evidence="1" id="KW-0343">GTPase activation</keyword>
<dbReference type="Pfam" id="PF00616">
    <property type="entry name" value="RasGAP"/>
    <property type="match status" value="2"/>
</dbReference>
<dbReference type="PROSITE" id="PS51113">
    <property type="entry name" value="ZF_BTK"/>
    <property type="match status" value="1"/>
</dbReference>
<dbReference type="SUPFAM" id="SSF48350">
    <property type="entry name" value="GTPase activation domain, GAP"/>
    <property type="match status" value="1"/>
</dbReference>
<dbReference type="PROSITE" id="PS50018">
    <property type="entry name" value="RAS_GTPASE_ACTIV_2"/>
    <property type="match status" value="1"/>
</dbReference>
<dbReference type="InterPro" id="IPR039360">
    <property type="entry name" value="Ras_GTPase"/>
</dbReference>
<dbReference type="Gene3D" id="2.30.29.30">
    <property type="entry name" value="Pleckstrin-homology domain (PH domain)/Phosphotyrosine-binding domain (PTB)"/>
    <property type="match status" value="1"/>
</dbReference>
<evidence type="ECO:0000256" key="5">
    <source>
        <dbReference type="ARBA" id="ARBA00022833"/>
    </source>
</evidence>
<keyword evidence="2" id="KW-0479">Metal-binding</keyword>
<dbReference type="AlphaFoldDB" id="A0A1X7THP4"/>
<dbReference type="InterPro" id="IPR035892">
    <property type="entry name" value="C2_domain_sf"/>
</dbReference>
<protein>
    <recommendedName>
        <fullName evidence="12">Ras-GAP domain-containing protein</fullName>
    </recommendedName>
</protein>
<dbReference type="PROSITE" id="PS50003">
    <property type="entry name" value="PH_DOMAIN"/>
    <property type="match status" value="1"/>
</dbReference>
<dbReference type="CDD" id="cd01244">
    <property type="entry name" value="PH_GAP1-like"/>
    <property type="match status" value="1"/>
</dbReference>
<dbReference type="STRING" id="400682.A0A1X7THP4"/>
<feature type="domain" description="PH" evidence="8">
    <location>
        <begin position="426"/>
        <end position="527"/>
    </location>
</feature>
<dbReference type="eggNOG" id="KOG2059">
    <property type="taxonomic scope" value="Eukaryota"/>
</dbReference>
<evidence type="ECO:0000256" key="7">
    <source>
        <dbReference type="SAM" id="SignalP"/>
    </source>
</evidence>
<feature type="chain" id="PRO_5013141073" description="Ras-GAP domain-containing protein" evidence="7">
    <location>
        <begin position="18"/>
        <end position="669"/>
    </location>
</feature>
<dbReference type="InterPro" id="IPR001562">
    <property type="entry name" value="Znf_Btk_motif"/>
</dbReference>
<dbReference type="GO" id="GO:0035556">
    <property type="term" value="P:intracellular signal transduction"/>
    <property type="evidence" value="ECO:0007669"/>
    <property type="project" value="InterPro"/>
</dbReference>
<reference evidence="11" key="1">
    <citation type="submission" date="2017-05" db="UniProtKB">
        <authorList>
            <consortium name="EnsemblMetazoa"/>
        </authorList>
    </citation>
    <scope>IDENTIFICATION</scope>
</reference>
<dbReference type="InterPro" id="IPR001936">
    <property type="entry name" value="RasGAP_dom"/>
</dbReference>
<keyword evidence="3" id="KW-0677">Repeat</keyword>
<organism evidence="11">
    <name type="scientific">Amphimedon queenslandica</name>
    <name type="common">Sponge</name>
    <dbReference type="NCBI Taxonomy" id="400682"/>
    <lineage>
        <taxon>Eukaryota</taxon>
        <taxon>Metazoa</taxon>
        <taxon>Porifera</taxon>
        <taxon>Demospongiae</taxon>
        <taxon>Heteroscleromorpha</taxon>
        <taxon>Haplosclerida</taxon>
        <taxon>Niphatidae</taxon>
        <taxon>Amphimedon</taxon>
    </lineage>
</organism>
<dbReference type="Gene3D" id="1.10.506.10">
    <property type="entry name" value="GTPase Activation - p120gap, domain 1"/>
    <property type="match status" value="1"/>
</dbReference>
<dbReference type="SMART" id="SM00233">
    <property type="entry name" value="PH"/>
    <property type="match status" value="1"/>
</dbReference>
<evidence type="ECO:0000256" key="2">
    <source>
        <dbReference type="ARBA" id="ARBA00022723"/>
    </source>
</evidence>
<dbReference type="Pfam" id="PF00168">
    <property type="entry name" value="C2"/>
    <property type="match status" value="1"/>
</dbReference>
<dbReference type="InterPro" id="IPR023152">
    <property type="entry name" value="RasGAP_CS"/>
</dbReference>
<dbReference type="PANTHER" id="PTHR10194:SF144">
    <property type="entry name" value="RASGAP-ACTIVATING-LIKE PROTEIN 1"/>
    <property type="match status" value="1"/>
</dbReference>
<evidence type="ECO:0000256" key="3">
    <source>
        <dbReference type="ARBA" id="ARBA00022737"/>
    </source>
</evidence>
<dbReference type="Pfam" id="PF00169">
    <property type="entry name" value="PH"/>
    <property type="match status" value="1"/>
</dbReference>
<evidence type="ECO:0000313" key="11">
    <source>
        <dbReference type="EnsemblMetazoa" id="Aqu2.1.14248_001"/>
    </source>
</evidence>
<sequence>MGLILSLVLEAVGVASWSNYGPFSDCYCLVSLMDTEGHVKSDTRKGIVHKRTIDPKFGEVFRFKLGKDDKINDFIIRISLWHQQQLMGDVFLGQIHLSLSSLSLTGPHPPRSYQAWYSLRPRSEYSPLKIGSMRLLLIYHEDYILTSTTYQPLLNLLVNSITEPDFQDTSLCILNEVSKDRSAMGLCIVNLFLQLNKFEELAHRLITVEVTSTSDPNTLFRGNSVASKVIDEFMKVVGQTYLHRTLQPCIDEIFEVKRSCEIDQSKLSEGENIDLNMTNLLFFVEKLMSAITSSARSCPSVMKRIFHLLRTLSVKQFPEFEDEVRFTSISGFIFLRFFAPAILNPKLFGLRPENPNQTVSRTLLLISKTIQNLGNVGARKRGSSMRKEDFMVPVLTELMDPQHMKSVKNYLDDLATVGKDEVHLTTPYREGYLVKRALARKKISVKNFKRRYFVLSDAGLSYSKARGDLIINVIPLEDMLAVERVDETAFNMKFMLQLIQPERVLYLQAKNSVDQLEWLSALAKACYVHHSDTMVSSVHRGSFTCSQWSCCGSHIVEQPGCQPVSLAIKLLAGTKRTSVERELNKIYRILLDSQERLIKLKDEASKSARSSVSDEQSVLPVRLQMICELIVIIKNLEMASKSLLRKRTQKIGSKELPYICDPTEAYVIK</sequence>
<dbReference type="InterPro" id="IPR001849">
    <property type="entry name" value="PH_domain"/>
</dbReference>
<dbReference type="GO" id="GO:0008270">
    <property type="term" value="F:zinc ion binding"/>
    <property type="evidence" value="ECO:0007669"/>
    <property type="project" value="UniProtKB-KW"/>
</dbReference>
<dbReference type="InterPro" id="IPR008936">
    <property type="entry name" value="Rho_GTPase_activation_prot"/>
</dbReference>
<name>A0A1X7THP4_AMPQE</name>
<dbReference type="SUPFAM" id="SSF49562">
    <property type="entry name" value="C2 domain (Calcium/lipid-binding domain, CaLB)"/>
    <property type="match status" value="1"/>
</dbReference>
<feature type="domain" description="C2" evidence="9">
    <location>
        <begin position="1"/>
        <end position="113"/>
    </location>
</feature>
<accession>A0A1X7THP4</accession>
<dbReference type="SMART" id="SM00239">
    <property type="entry name" value="C2"/>
    <property type="match status" value="1"/>
</dbReference>
<keyword evidence="4 6" id="KW-0863">Zinc-finger</keyword>
<dbReference type="CDD" id="cd05128">
    <property type="entry name" value="RasGAP_GAP1_like"/>
    <property type="match status" value="1"/>
</dbReference>
<dbReference type="InterPro" id="IPR011993">
    <property type="entry name" value="PH-like_dom_sf"/>
</dbReference>
<dbReference type="Gene3D" id="2.60.40.150">
    <property type="entry name" value="C2 domain"/>
    <property type="match status" value="1"/>
</dbReference>
<dbReference type="EnsemblMetazoa" id="Aqu2.1.14248_001">
    <property type="protein sequence ID" value="Aqu2.1.14248_001"/>
    <property type="gene ID" value="Aqu2.1.14248"/>
</dbReference>
<dbReference type="OrthoDB" id="1562946at2759"/>
<dbReference type="PANTHER" id="PTHR10194">
    <property type="entry name" value="RAS GTPASE-ACTIVATING PROTEINS"/>
    <property type="match status" value="1"/>
</dbReference>
<dbReference type="SMART" id="SM00323">
    <property type="entry name" value="RasGAP"/>
    <property type="match status" value="1"/>
</dbReference>
<dbReference type="GO" id="GO:0005096">
    <property type="term" value="F:GTPase activator activity"/>
    <property type="evidence" value="ECO:0007669"/>
    <property type="project" value="UniProtKB-KW"/>
</dbReference>
<evidence type="ECO:0000259" key="10">
    <source>
        <dbReference type="PROSITE" id="PS50018"/>
    </source>
</evidence>
<keyword evidence="7" id="KW-0732">Signal</keyword>
<dbReference type="PROSITE" id="PS50004">
    <property type="entry name" value="C2"/>
    <property type="match status" value="1"/>
</dbReference>
<dbReference type="InterPro" id="IPR000008">
    <property type="entry name" value="C2_dom"/>
</dbReference>
<feature type="signal peptide" evidence="7">
    <location>
        <begin position="1"/>
        <end position="17"/>
    </location>
</feature>
<dbReference type="InParanoid" id="A0A1X7THP4"/>
<evidence type="ECO:0000256" key="4">
    <source>
        <dbReference type="ARBA" id="ARBA00022771"/>
    </source>
</evidence>
<dbReference type="PROSITE" id="PS00509">
    <property type="entry name" value="RAS_GTPASE_ACTIV_1"/>
    <property type="match status" value="1"/>
</dbReference>
<evidence type="ECO:0000259" key="9">
    <source>
        <dbReference type="PROSITE" id="PS50004"/>
    </source>
</evidence>
<evidence type="ECO:0000256" key="6">
    <source>
        <dbReference type="PROSITE-ProRule" id="PRU00432"/>
    </source>
</evidence>
<evidence type="ECO:0008006" key="12">
    <source>
        <dbReference type="Google" id="ProtNLM"/>
    </source>
</evidence>
<feature type="domain" description="Ras-GAP" evidence="10">
    <location>
        <begin position="180"/>
        <end position="375"/>
    </location>
</feature>